<keyword evidence="2" id="KW-0813">Transport</keyword>
<accession>A0A915XH36</accession>
<reference evidence="19" key="1">
    <citation type="submission" date="2020-12" db="EMBL/GenBank/DDBJ databases">
        <title>Desulfobium dissulfuricans gen. nov., sp. nov., a novel mesophilic, sulfate-reducing bacterium isolated from a deep-sea hydrothermal vent.</title>
        <authorList>
            <person name="Hashimoto Y."/>
            <person name="Tame A."/>
            <person name="Sawayama S."/>
            <person name="Miyazaki J."/>
            <person name="Takai K."/>
            <person name="Nakagawa S."/>
        </authorList>
    </citation>
    <scope>NUCLEOTIDE SEQUENCE</scope>
    <source>
        <strain evidence="19">GF1</strain>
    </source>
</reference>
<dbReference type="KEGG" id="ddu:GF1_05700"/>
<dbReference type="PRINTS" id="PR00169">
    <property type="entry name" value="KCHANNEL"/>
</dbReference>
<keyword evidence="3" id="KW-1003">Cell membrane</keyword>
<dbReference type="Gene3D" id="1.10.287.70">
    <property type="match status" value="1"/>
</dbReference>
<sequence length="314" mass="35225">MRKKLYDLLNHQAPGSLQRGSTVFMVVVIFMSSIALVLTSEPAVEIRFGRLLGAVEVVASLVFLVEYLLRIWTAPEQYPLRSSWSSRVRYLTSFMGLVDLFSFLPFLLMLAGSQQTPVLMLLQLTRLLKLTRYSLAFDLLADVLHDEAESLLVSVMLMFIILIFASVGIYTFEHQVQPDAFGSIPHAMWWAIVTLTTVGYGDVTPVTVQGKIFATLITVVGVGLVSLPAGIIASGFTEQLRLRRERFQSEVEQLLQDDGHLSSEDMGQLERDRQELGINRDKAELIISQVQQREQQWLRKHQDSGGTGAHGTRT</sequence>
<feature type="transmembrane region" description="Helical" evidence="17">
    <location>
        <begin position="184"/>
        <end position="200"/>
    </location>
</feature>
<evidence type="ECO:0000256" key="6">
    <source>
        <dbReference type="ARBA" id="ARBA00022692"/>
    </source>
</evidence>
<keyword evidence="4" id="KW-0633">Potassium transport</keyword>
<dbReference type="GO" id="GO:0001508">
    <property type="term" value="P:action potential"/>
    <property type="evidence" value="ECO:0007669"/>
    <property type="project" value="TreeGrafter"/>
</dbReference>
<dbReference type="RefSeq" id="WP_267928110.1">
    <property type="nucleotide sequence ID" value="NZ_AP024233.1"/>
</dbReference>
<evidence type="ECO:0000256" key="15">
    <source>
        <dbReference type="ARBA" id="ARBA00058429"/>
    </source>
</evidence>
<comment type="function">
    <text evidence="15">Cyclic nucleotide-regulated potassium channel activated by cAMP.</text>
</comment>
<evidence type="ECO:0000313" key="19">
    <source>
        <dbReference type="EMBL" id="BCO08194.1"/>
    </source>
</evidence>
<keyword evidence="14" id="KW-0407">Ion channel</keyword>
<evidence type="ECO:0000256" key="1">
    <source>
        <dbReference type="ARBA" id="ARBA00004651"/>
    </source>
</evidence>
<keyword evidence="7" id="KW-0547">Nucleotide-binding</keyword>
<evidence type="ECO:0000256" key="14">
    <source>
        <dbReference type="ARBA" id="ARBA00023303"/>
    </source>
</evidence>
<feature type="transmembrane region" description="Helical" evidence="17">
    <location>
        <begin position="151"/>
        <end position="172"/>
    </location>
</feature>
<proteinExistence type="inferred from homology"/>
<dbReference type="PANTHER" id="PTHR11537:SF254">
    <property type="entry name" value="POTASSIUM VOLTAGE-GATED CHANNEL PROTEIN SHAB"/>
    <property type="match status" value="1"/>
</dbReference>
<dbReference type="EMBL" id="AP024233">
    <property type="protein sequence ID" value="BCO08194.1"/>
    <property type="molecule type" value="Genomic_DNA"/>
</dbReference>
<evidence type="ECO:0000256" key="4">
    <source>
        <dbReference type="ARBA" id="ARBA00022538"/>
    </source>
</evidence>
<evidence type="ECO:0000256" key="10">
    <source>
        <dbReference type="ARBA" id="ARBA00022989"/>
    </source>
</evidence>
<evidence type="ECO:0000256" key="5">
    <source>
        <dbReference type="ARBA" id="ARBA00022566"/>
    </source>
</evidence>
<dbReference type="Proteomes" id="UP001063350">
    <property type="component" value="Chromosome"/>
</dbReference>
<dbReference type="InterPro" id="IPR028325">
    <property type="entry name" value="VG_K_chnl"/>
</dbReference>
<feature type="transmembrane region" description="Helical" evidence="17">
    <location>
        <begin position="51"/>
        <end position="69"/>
    </location>
</feature>
<gene>
    <name evidence="19" type="primary">kcnb2</name>
    <name evidence="19" type="ORF">GF1_05700</name>
</gene>
<evidence type="ECO:0000256" key="7">
    <source>
        <dbReference type="ARBA" id="ARBA00022741"/>
    </source>
</evidence>
<dbReference type="GO" id="GO:0008076">
    <property type="term" value="C:voltage-gated potassium channel complex"/>
    <property type="evidence" value="ECO:0007669"/>
    <property type="project" value="InterPro"/>
</dbReference>
<evidence type="ECO:0000256" key="2">
    <source>
        <dbReference type="ARBA" id="ARBA00022448"/>
    </source>
</evidence>
<evidence type="ECO:0000259" key="18">
    <source>
        <dbReference type="Pfam" id="PF00520"/>
    </source>
</evidence>
<organism evidence="19 20">
    <name type="scientific">Desulfolithobacter dissulfuricans</name>
    <dbReference type="NCBI Taxonomy" id="2795293"/>
    <lineage>
        <taxon>Bacteria</taxon>
        <taxon>Pseudomonadati</taxon>
        <taxon>Thermodesulfobacteriota</taxon>
        <taxon>Desulfobulbia</taxon>
        <taxon>Desulfobulbales</taxon>
        <taxon>Desulfobulbaceae</taxon>
        <taxon>Desulfolithobacter</taxon>
    </lineage>
</organism>
<keyword evidence="6 17" id="KW-0812">Transmembrane</keyword>
<keyword evidence="20" id="KW-1185">Reference proteome</keyword>
<keyword evidence="5" id="KW-0114">cAMP</keyword>
<evidence type="ECO:0000256" key="16">
    <source>
        <dbReference type="ARBA" id="ARBA00060926"/>
    </source>
</evidence>
<keyword evidence="9" id="KW-0630">Potassium</keyword>
<dbReference type="PANTHER" id="PTHR11537">
    <property type="entry name" value="VOLTAGE-GATED POTASSIUM CHANNEL"/>
    <property type="match status" value="1"/>
</dbReference>
<keyword evidence="5" id="KW-0116">cAMP-binding</keyword>
<dbReference type="InterPro" id="IPR005821">
    <property type="entry name" value="Ion_trans_dom"/>
</dbReference>
<keyword evidence="8" id="KW-0631">Potassium channel</keyword>
<comment type="similarity">
    <text evidence="16">Belongs to the potassium channel family.</text>
</comment>
<name>A0A915XH36_9BACT</name>
<dbReference type="SUPFAM" id="SSF81324">
    <property type="entry name" value="Voltage-gated potassium channels"/>
    <property type="match status" value="1"/>
</dbReference>
<evidence type="ECO:0000256" key="11">
    <source>
        <dbReference type="ARBA" id="ARBA00023065"/>
    </source>
</evidence>
<keyword evidence="13" id="KW-1071">Ligand-gated ion channel</keyword>
<evidence type="ECO:0000256" key="9">
    <source>
        <dbReference type="ARBA" id="ARBA00022958"/>
    </source>
</evidence>
<feature type="transmembrane region" description="Helical" evidence="17">
    <location>
        <begin position="212"/>
        <end position="236"/>
    </location>
</feature>
<protein>
    <submittedName>
        <fullName evidence="19">Potassium voltage gated channel, Shab-related subfamily, member 2</fullName>
    </submittedName>
</protein>
<evidence type="ECO:0000256" key="13">
    <source>
        <dbReference type="ARBA" id="ARBA00023286"/>
    </source>
</evidence>
<evidence type="ECO:0000256" key="17">
    <source>
        <dbReference type="SAM" id="Phobius"/>
    </source>
</evidence>
<evidence type="ECO:0000313" key="20">
    <source>
        <dbReference type="Proteomes" id="UP001063350"/>
    </source>
</evidence>
<evidence type="ECO:0000256" key="3">
    <source>
        <dbReference type="ARBA" id="ARBA00022475"/>
    </source>
</evidence>
<dbReference type="GO" id="GO:0030552">
    <property type="term" value="F:cAMP binding"/>
    <property type="evidence" value="ECO:0007669"/>
    <property type="project" value="UniProtKB-KW"/>
</dbReference>
<dbReference type="Pfam" id="PF00520">
    <property type="entry name" value="Ion_trans"/>
    <property type="match status" value="1"/>
</dbReference>
<keyword evidence="12 17" id="KW-0472">Membrane</keyword>
<comment type="subcellular location">
    <subcellularLocation>
        <location evidence="1">Cell membrane</location>
        <topology evidence="1">Multi-pass membrane protein</topology>
    </subcellularLocation>
</comment>
<feature type="transmembrane region" description="Helical" evidence="17">
    <location>
        <begin position="21"/>
        <end position="39"/>
    </location>
</feature>
<keyword evidence="10 17" id="KW-1133">Transmembrane helix</keyword>
<keyword evidence="11" id="KW-0406">Ion transport</keyword>
<feature type="transmembrane region" description="Helical" evidence="17">
    <location>
        <begin position="90"/>
        <end position="111"/>
    </location>
</feature>
<dbReference type="FunFam" id="1.10.287.70:FF:000181">
    <property type="entry name" value="Cyclic nucleotide-gated potassium channel mll3241"/>
    <property type="match status" value="1"/>
</dbReference>
<feature type="domain" description="Ion transport" evidence="18">
    <location>
        <begin position="23"/>
        <end position="239"/>
    </location>
</feature>
<evidence type="ECO:0000256" key="8">
    <source>
        <dbReference type="ARBA" id="ARBA00022826"/>
    </source>
</evidence>
<evidence type="ECO:0000256" key="12">
    <source>
        <dbReference type="ARBA" id="ARBA00023136"/>
    </source>
</evidence>
<dbReference type="GO" id="GO:0005249">
    <property type="term" value="F:voltage-gated potassium channel activity"/>
    <property type="evidence" value="ECO:0007669"/>
    <property type="project" value="InterPro"/>
</dbReference>
<dbReference type="AlphaFoldDB" id="A0A915XH36"/>